<dbReference type="InterPro" id="IPR036047">
    <property type="entry name" value="F-box-like_dom_sf"/>
</dbReference>
<dbReference type="VEuPathDB" id="FungiDB:SAPIO_CDS2319"/>
<dbReference type="OMA" id="TEICISL"/>
<dbReference type="PROSITE" id="PS50181">
    <property type="entry name" value="FBOX"/>
    <property type="match status" value="1"/>
</dbReference>
<reference evidence="2 3" key="1">
    <citation type="journal article" date="2014" name="Genome Announc.">
        <title>Draft genome sequence of the pathogenic fungus Scedosporium apiospermum.</title>
        <authorList>
            <person name="Vandeputte P."/>
            <person name="Ghamrawi S."/>
            <person name="Rechenmann M."/>
            <person name="Iltis A."/>
            <person name="Giraud S."/>
            <person name="Fleury M."/>
            <person name="Thornton C."/>
            <person name="Delhaes L."/>
            <person name="Meyer W."/>
            <person name="Papon N."/>
            <person name="Bouchara J.P."/>
        </authorList>
    </citation>
    <scope>NUCLEOTIDE SEQUENCE [LARGE SCALE GENOMIC DNA]</scope>
    <source>
        <strain evidence="2 3">IHEM 14462</strain>
    </source>
</reference>
<dbReference type="InterPro" id="IPR001810">
    <property type="entry name" value="F-box_dom"/>
</dbReference>
<comment type="caution">
    <text evidence="2">The sequence shown here is derived from an EMBL/GenBank/DDBJ whole genome shotgun (WGS) entry which is preliminary data.</text>
</comment>
<gene>
    <name evidence="2" type="ORF">SAPIO_CDS2319</name>
</gene>
<dbReference type="RefSeq" id="XP_016644748.1">
    <property type="nucleotide sequence ID" value="XM_016785372.1"/>
</dbReference>
<dbReference type="Pfam" id="PF12937">
    <property type="entry name" value="F-box-like"/>
    <property type="match status" value="1"/>
</dbReference>
<dbReference type="CDD" id="cd09917">
    <property type="entry name" value="F-box_SF"/>
    <property type="match status" value="1"/>
</dbReference>
<evidence type="ECO:0000259" key="1">
    <source>
        <dbReference type="PROSITE" id="PS50181"/>
    </source>
</evidence>
<evidence type="ECO:0000313" key="3">
    <source>
        <dbReference type="Proteomes" id="UP000028545"/>
    </source>
</evidence>
<keyword evidence="3" id="KW-1185">Reference proteome</keyword>
<dbReference type="SUPFAM" id="SSF81383">
    <property type="entry name" value="F-box domain"/>
    <property type="match status" value="1"/>
</dbReference>
<organism evidence="2 3">
    <name type="scientific">Pseudallescheria apiosperma</name>
    <name type="common">Scedosporium apiospermum</name>
    <dbReference type="NCBI Taxonomy" id="563466"/>
    <lineage>
        <taxon>Eukaryota</taxon>
        <taxon>Fungi</taxon>
        <taxon>Dikarya</taxon>
        <taxon>Ascomycota</taxon>
        <taxon>Pezizomycotina</taxon>
        <taxon>Sordariomycetes</taxon>
        <taxon>Hypocreomycetidae</taxon>
        <taxon>Microascales</taxon>
        <taxon>Microascaceae</taxon>
        <taxon>Scedosporium</taxon>
    </lineage>
</organism>
<feature type="domain" description="F-box" evidence="1">
    <location>
        <begin position="3"/>
        <end position="54"/>
    </location>
</feature>
<name>A0A084GC87_PSEDA</name>
<accession>A0A084GC87</accession>
<dbReference type="GeneID" id="27721391"/>
<evidence type="ECO:0000313" key="2">
    <source>
        <dbReference type="EMBL" id="KEZ44949.1"/>
    </source>
</evidence>
<dbReference type="AlphaFoldDB" id="A0A084GC87"/>
<dbReference type="KEGG" id="sapo:SAPIO_CDS2319"/>
<protein>
    <recommendedName>
        <fullName evidence="1">F-box domain-containing protein</fullName>
    </recommendedName>
</protein>
<dbReference type="OrthoDB" id="59675at2759"/>
<dbReference type="EMBL" id="JOWA01000086">
    <property type="protein sequence ID" value="KEZ44949.1"/>
    <property type="molecule type" value="Genomic_DNA"/>
</dbReference>
<dbReference type="Proteomes" id="UP000028545">
    <property type="component" value="Unassembled WGS sequence"/>
</dbReference>
<sequence>MAVITVLSLPPEILSQIFSNLNPFDLASVAKTFNRQFYHAALQVLKPSIPWMQNAQRMCSLFSTSREGLLMPSFPGHIGTFSPDWTHRNVDIPTGDCERFGLNPAKSPYVRCSPPDLRSWMKLDGTFDWLEPLDEKTAKQMGPHTGPVGARPVAPDWKVDDFIKQTERLGLTLPQGFDTFLRSEHLHYRIPSSSAWYFYLDGIIECPSCIDGGAGGYLVRFYFDQQYCAFSHLYMNKSGNHCILYTDIDLYSFNPAAWGDEDSEQSNRVSLEEMIRRDYGEDHDVRDEIPIVGVTFEEYLASVYFEELLNFRAPPSKALREYVAHVYRPAAEVKPMREYNTAIKSFFDEWQRRRKNDIAGVLGDESIGE</sequence>
<proteinExistence type="predicted"/>
<dbReference type="HOGENOM" id="CLU_758729_0_0_1"/>